<accession>A0A9X1VJR7</accession>
<keyword evidence="1" id="KW-1133">Transmembrane helix</keyword>
<dbReference type="Proteomes" id="UP001139193">
    <property type="component" value="Unassembled WGS sequence"/>
</dbReference>
<feature type="transmembrane region" description="Helical" evidence="1">
    <location>
        <begin position="82"/>
        <end position="107"/>
    </location>
</feature>
<keyword evidence="3" id="KW-1185">Reference proteome</keyword>
<comment type="caution">
    <text evidence="2">The sequence shown here is derived from an EMBL/GenBank/DDBJ whole genome shotgun (WGS) entry which is preliminary data.</text>
</comment>
<dbReference type="RefSeq" id="WP_241936562.1">
    <property type="nucleotide sequence ID" value="NZ_JALBGC010000003.1"/>
</dbReference>
<gene>
    <name evidence="2" type="ORF">MON38_12790</name>
</gene>
<keyword evidence="1" id="KW-0472">Membrane</keyword>
<dbReference type="AlphaFoldDB" id="A0A9X1VJR7"/>
<evidence type="ECO:0000313" key="2">
    <source>
        <dbReference type="EMBL" id="MCI1188300.1"/>
    </source>
</evidence>
<protein>
    <submittedName>
        <fullName evidence="2">Uncharacterized protein</fullName>
    </submittedName>
</protein>
<name>A0A9X1VJR7_9BACT</name>
<evidence type="ECO:0000313" key="3">
    <source>
        <dbReference type="Proteomes" id="UP001139193"/>
    </source>
</evidence>
<reference evidence="2" key="1">
    <citation type="submission" date="2022-03" db="EMBL/GenBank/DDBJ databases">
        <title>Bacterial whole genome sequence for Hymenobacter sp. DH14.</title>
        <authorList>
            <person name="Le V."/>
        </authorList>
    </citation>
    <scope>NUCLEOTIDE SEQUENCE</scope>
    <source>
        <strain evidence="2">DH14</strain>
    </source>
</reference>
<feature type="transmembrane region" description="Helical" evidence="1">
    <location>
        <begin position="47"/>
        <end position="70"/>
    </location>
</feature>
<keyword evidence="1" id="KW-0812">Transmembrane</keyword>
<dbReference type="EMBL" id="JALBGC010000003">
    <property type="protein sequence ID" value="MCI1188300.1"/>
    <property type="molecule type" value="Genomic_DNA"/>
</dbReference>
<sequence>MNSTNKKQIIAVIILAVLNLLISNSTTGNGHTLEGHVIMARSPEMRSATITTLFFGIQLLSFLVGLLPALIPYKGKSYLEKWVTVSLGIAIGVHAIAFLLSVSKLFIR</sequence>
<evidence type="ECO:0000256" key="1">
    <source>
        <dbReference type="SAM" id="Phobius"/>
    </source>
</evidence>
<organism evidence="2 3">
    <name type="scientific">Hymenobacter cyanobacteriorum</name>
    <dbReference type="NCBI Taxonomy" id="2926463"/>
    <lineage>
        <taxon>Bacteria</taxon>
        <taxon>Pseudomonadati</taxon>
        <taxon>Bacteroidota</taxon>
        <taxon>Cytophagia</taxon>
        <taxon>Cytophagales</taxon>
        <taxon>Hymenobacteraceae</taxon>
        <taxon>Hymenobacter</taxon>
    </lineage>
</organism>
<proteinExistence type="predicted"/>